<evidence type="ECO:0000259" key="3">
    <source>
        <dbReference type="Pfam" id="PF01273"/>
    </source>
</evidence>
<dbReference type="PANTHER" id="PTHR10504">
    <property type="entry name" value="BACTERICIDAL PERMEABILITY-INCREASING BPI PROTEIN-RELATED"/>
    <property type="match status" value="1"/>
</dbReference>
<dbReference type="SUPFAM" id="SSF55394">
    <property type="entry name" value="Bactericidal permeability-increasing protein, BPI"/>
    <property type="match status" value="2"/>
</dbReference>
<accession>A0A9D4I970</accession>
<feature type="domain" description="Lipid-binding serum glycoprotein N-terminal" evidence="3">
    <location>
        <begin position="45"/>
        <end position="131"/>
    </location>
</feature>
<organism evidence="5 6">
    <name type="scientific">Dreissena polymorpha</name>
    <name type="common">Zebra mussel</name>
    <name type="synonym">Mytilus polymorpha</name>
    <dbReference type="NCBI Taxonomy" id="45954"/>
    <lineage>
        <taxon>Eukaryota</taxon>
        <taxon>Metazoa</taxon>
        <taxon>Spiralia</taxon>
        <taxon>Lophotrochozoa</taxon>
        <taxon>Mollusca</taxon>
        <taxon>Bivalvia</taxon>
        <taxon>Autobranchia</taxon>
        <taxon>Heteroconchia</taxon>
        <taxon>Euheterodonta</taxon>
        <taxon>Imparidentia</taxon>
        <taxon>Neoheterodontei</taxon>
        <taxon>Myida</taxon>
        <taxon>Dreissenoidea</taxon>
        <taxon>Dreissenidae</taxon>
        <taxon>Dreissena</taxon>
    </lineage>
</organism>
<keyword evidence="2" id="KW-1015">Disulfide bond</keyword>
<evidence type="ECO:0000259" key="4">
    <source>
        <dbReference type="Pfam" id="PF02886"/>
    </source>
</evidence>
<dbReference type="InterPro" id="IPR032942">
    <property type="entry name" value="BPI/LBP/Plunc"/>
</dbReference>
<dbReference type="GO" id="GO:0008289">
    <property type="term" value="F:lipid binding"/>
    <property type="evidence" value="ECO:0007669"/>
    <property type="project" value="InterPro"/>
</dbReference>
<dbReference type="Proteomes" id="UP000828390">
    <property type="component" value="Unassembled WGS sequence"/>
</dbReference>
<dbReference type="EMBL" id="JAIWYP010000010">
    <property type="protein sequence ID" value="KAH3751673.1"/>
    <property type="molecule type" value="Genomic_DNA"/>
</dbReference>
<gene>
    <name evidence="5" type="ORF">DPMN_186242</name>
</gene>
<keyword evidence="6" id="KW-1185">Reference proteome</keyword>
<evidence type="ECO:0000256" key="1">
    <source>
        <dbReference type="ARBA" id="ARBA00007292"/>
    </source>
</evidence>
<proteinExistence type="inferred from homology"/>
<comment type="caution">
    <text evidence="5">The sequence shown here is derived from an EMBL/GenBank/DDBJ whole genome shotgun (WGS) entry which is preliminary data.</text>
</comment>
<reference evidence="5" key="1">
    <citation type="journal article" date="2019" name="bioRxiv">
        <title>The Genome of the Zebra Mussel, Dreissena polymorpha: A Resource for Invasive Species Research.</title>
        <authorList>
            <person name="McCartney M.A."/>
            <person name="Auch B."/>
            <person name="Kono T."/>
            <person name="Mallez S."/>
            <person name="Zhang Y."/>
            <person name="Obille A."/>
            <person name="Becker A."/>
            <person name="Abrahante J.E."/>
            <person name="Garbe J."/>
            <person name="Badalamenti J.P."/>
            <person name="Herman A."/>
            <person name="Mangelson H."/>
            <person name="Liachko I."/>
            <person name="Sullivan S."/>
            <person name="Sone E.D."/>
            <person name="Koren S."/>
            <person name="Silverstein K.A.T."/>
            <person name="Beckman K.B."/>
            <person name="Gohl D.M."/>
        </authorList>
    </citation>
    <scope>NUCLEOTIDE SEQUENCE</scope>
    <source>
        <strain evidence="5">Duluth1</strain>
        <tissue evidence="5">Whole animal</tissue>
    </source>
</reference>
<dbReference type="PANTHER" id="PTHR10504:SF131">
    <property type="entry name" value="BPI2 DOMAIN-CONTAINING PROTEIN"/>
    <property type="match status" value="1"/>
</dbReference>
<evidence type="ECO:0000256" key="2">
    <source>
        <dbReference type="ARBA" id="ARBA00023157"/>
    </source>
</evidence>
<sequence length="473" mass="52610">MEIHARFGDDGNVTTHGTLRNCSLMMDWSMSEVMVIEKAASPIQSQGKLEVEIGSVSIQYTSQAVMKGGSLVLQIGRCSLEISQLSVKSIDSNLNQFVELMASSFSPDLKKLLNDSVCRNLTEVTVVVQNMIASSHLKQSYSKFGANVTIDASFLSMHMSKGAFHTLHKGDVCFNGKCLPVTDAEFSHEPPSDGITVDIKKEVLDNAIILLKETQLLDFELTFRTIIEKKITWLNMTCWNTLCIENFFPDIASRWPGRVVGVRMRVGNIRLSMSRVSIVVHVNGRVYFSADNATDETNMFSVDCRLEVPFLMQFRKNTLSLKAAGIGGSFVIDQSFVGQILDKQLQEYINDTVIEQELLPRIHEQIEKHVISYHVPVAKDIGIDSAKIIIFDDMIRLQADLCDPFGSSCGASLTDEWVGNIQIPRLQIDDVIPTTQAPKSTTKNPTSSGQVAPFTLALWIICLFSILMCKRVD</sequence>
<dbReference type="InterPro" id="IPR001124">
    <property type="entry name" value="Lipid-bd_serum_glycop_C"/>
</dbReference>
<dbReference type="InterPro" id="IPR017943">
    <property type="entry name" value="Bactericidal_perm-incr_a/b_dom"/>
</dbReference>
<feature type="domain" description="Lipid-binding serum glycoprotein C-terminal" evidence="4">
    <location>
        <begin position="239"/>
        <end position="401"/>
    </location>
</feature>
<evidence type="ECO:0000313" key="6">
    <source>
        <dbReference type="Proteomes" id="UP000828390"/>
    </source>
</evidence>
<name>A0A9D4I970_DREPO</name>
<comment type="similarity">
    <text evidence="1">Belongs to the BPI/LBP/Plunc superfamily. BPI/LBP family.</text>
</comment>
<protein>
    <recommendedName>
        <fullName evidence="7">Lipid-binding serum glycoprotein C-terminal domain-containing protein</fullName>
    </recommendedName>
</protein>
<reference evidence="5" key="2">
    <citation type="submission" date="2020-11" db="EMBL/GenBank/DDBJ databases">
        <authorList>
            <person name="McCartney M.A."/>
            <person name="Auch B."/>
            <person name="Kono T."/>
            <person name="Mallez S."/>
            <person name="Becker A."/>
            <person name="Gohl D.M."/>
            <person name="Silverstein K.A.T."/>
            <person name="Koren S."/>
            <person name="Bechman K.B."/>
            <person name="Herman A."/>
            <person name="Abrahante J.E."/>
            <person name="Garbe J."/>
        </authorList>
    </citation>
    <scope>NUCLEOTIDE SEQUENCE</scope>
    <source>
        <strain evidence="5">Duluth1</strain>
        <tissue evidence="5">Whole animal</tissue>
    </source>
</reference>
<evidence type="ECO:0000313" key="5">
    <source>
        <dbReference type="EMBL" id="KAH3751673.1"/>
    </source>
</evidence>
<dbReference type="Gene3D" id="3.15.10.10">
    <property type="entry name" value="Bactericidal permeability-increasing protein, domain 1"/>
    <property type="match status" value="1"/>
</dbReference>
<dbReference type="Pfam" id="PF02886">
    <property type="entry name" value="LBP_BPI_CETP_C"/>
    <property type="match status" value="1"/>
</dbReference>
<dbReference type="Pfam" id="PF01273">
    <property type="entry name" value="LBP_BPI_CETP"/>
    <property type="match status" value="1"/>
</dbReference>
<dbReference type="InterPro" id="IPR017942">
    <property type="entry name" value="Lipid-bd_serum_glycop_N"/>
</dbReference>
<dbReference type="Gene3D" id="3.15.20.10">
    <property type="entry name" value="Bactericidal permeability-increasing protein, domain 2"/>
    <property type="match status" value="1"/>
</dbReference>
<dbReference type="AlphaFoldDB" id="A0A9D4I970"/>
<evidence type="ECO:0008006" key="7">
    <source>
        <dbReference type="Google" id="ProtNLM"/>
    </source>
</evidence>